<reference evidence="1" key="1">
    <citation type="journal article" date="2023" name="Plant J.">
        <title>The genome of the king protea, Protea cynaroides.</title>
        <authorList>
            <person name="Chang J."/>
            <person name="Duong T.A."/>
            <person name="Schoeman C."/>
            <person name="Ma X."/>
            <person name="Roodt D."/>
            <person name="Barker N."/>
            <person name="Li Z."/>
            <person name="Van de Peer Y."/>
            <person name="Mizrachi E."/>
        </authorList>
    </citation>
    <scope>NUCLEOTIDE SEQUENCE</scope>
    <source>
        <tissue evidence="1">Young leaves</tissue>
    </source>
</reference>
<dbReference type="PANTHER" id="PTHR23054">
    <property type="entry name" value="TERNARY COMPLEX FACTOR MIP1, LEUCINE-ZIPPER-RELATED"/>
    <property type="match status" value="1"/>
</dbReference>
<name>A0A9Q0QV04_9MAGN</name>
<organism evidence="1 2">
    <name type="scientific">Protea cynaroides</name>
    <dbReference type="NCBI Taxonomy" id="273540"/>
    <lineage>
        <taxon>Eukaryota</taxon>
        <taxon>Viridiplantae</taxon>
        <taxon>Streptophyta</taxon>
        <taxon>Embryophyta</taxon>
        <taxon>Tracheophyta</taxon>
        <taxon>Spermatophyta</taxon>
        <taxon>Magnoliopsida</taxon>
        <taxon>Proteales</taxon>
        <taxon>Proteaceae</taxon>
        <taxon>Protea</taxon>
    </lineage>
</organism>
<evidence type="ECO:0000313" key="1">
    <source>
        <dbReference type="EMBL" id="KAJ4972689.1"/>
    </source>
</evidence>
<sequence>MFCKSISLDTKLMQTQIGVDYQAQFEKCSSKISGISNQFLKISFISNLKSVIQHEVLTHQPISFCHAVGLARLQEDRLNGMPLDRGKLFLNAEQSGGYSTTYSIKTIKWNRFSKKFAAIEAQFDFVICSGMILPGFKEIAALEDEVMVLERHLLSLYQKSFEHHLASLPFAVMDKDPRFPLCKTGSVENVTNQAGCHKGTDMQRSTSLNPCQFEELKEKSDPYIEMIEVLSICVDGDKFNYVATMLKKFRSLVERLEKADPNKMKCEEKLAFWIKLLHTECTKGSSYEPLIAKLFDELLVRKDMKPSYCLHTLQCLYLHANQVSHNI</sequence>
<dbReference type="AlphaFoldDB" id="A0A9Q0QV04"/>
<dbReference type="EMBL" id="JAMYWD010000004">
    <property type="protein sequence ID" value="KAJ4972689.1"/>
    <property type="molecule type" value="Genomic_DNA"/>
</dbReference>
<gene>
    <name evidence="1" type="ORF">NE237_005863</name>
</gene>
<proteinExistence type="predicted"/>
<accession>A0A9Q0QV04</accession>
<evidence type="ECO:0000313" key="2">
    <source>
        <dbReference type="Proteomes" id="UP001141806"/>
    </source>
</evidence>
<dbReference type="PANTHER" id="PTHR23054:SF15">
    <property type="entry name" value="OS08G0515700 PROTEIN"/>
    <property type="match status" value="1"/>
</dbReference>
<comment type="caution">
    <text evidence="1">The sequence shown here is derived from an EMBL/GenBank/DDBJ whole genome shotgun (WGS) entry which is preliminary data.</text>
</comment>
<keyword evidence="2" id="KW-1185">Reference proteome</keyword>
<protein>
    <submittedName>
        <fullName evidence="1">Uncharacterized protein</fullName>
    </submittedName>
</protein>
<dbReference type="Proteomes" id="UP001141806">
    <property type="component" value="Unassembled WGS sequence"/>
</dbReference>